<evidence type="ECO:0000256" key="2">
    <source>
        <dbReference type="ARBA" id="ARBA00022692"/>
    </source>
</evidence>
<dbReference type="InterPro" id="IPR051689">
    <property type="entry name" value="Sterol_desaturase/TMEM195"/>
</dbReference>
<feature type="transmembrane region" description="Helical" evidence="6">
    <location>
        <begin position="114"/>
        <end position="134"/>
    </location>
</feature>
<dbReference type="GO" id="GO:0008610">
    <property type="term" value="P:lipid biosynthetic process"/>
    <property type="evidence" value="ECO:0007669"/>
    <property type="project" value="InterPro"/>
</dbReference>
<evidence type="ECO:0000256" key="1">
    <source>
        <dbReference type="ARBA" id="ARBA00004127"/>
    </source>
</evidence>
<evidence type="ECO:0000259" key="7">
    <source>
        <dbReference type="Pfam" id="PF04116"/>
    </source>
</evidence>
<keyword evidence="9" id="KW-1185">Reference proteome</keyword>
<dbReference type="PANTHER" id="PTHR21624">
    <property type="entry name" value="STEROL DESATURASE-RELATED PROTEIN"/>
    <property type="match status" value="1"/>
</dbReference>
<dbReference type="GO" id="GO:0050479">
    <property type="term" value="F:glyceryl-ether monooxygenase activity"/>
    <property type="evidence" value="ECO:0007669"/>
    <property type="project" value="TreeGrafter"/>
</dbReference>
<gene>
    <name evidence="8" type="ORF">D5R81_05660</name>
</gene>
<dbReference type="Proteomes" id="UP000273022">
    <property type="component" value="Unassembled WGS sequence"/>
</dbReference>
<keyword evidence="2 6" id="KW-0812">Transmembrane</keyword>
<dbReference type="PANTHER" id="PTHR21624:SF3">
    <property type="entry name" value="FATTY ACID HYDROXYLASE DOMAIN-CONTAINING PROTEIN"/>
    <property type="match status" value="1"/>
</dbReference>
<keyword evidence="5 6" id="KW-0472">Membrane</keyword>
<proteinExistence type="predicted"/>
<feature type="transmembrane region" description="Helical" evidence="6">
    <location>
        <begin position="76"/>
        <end position="102"/>
    </location>
</feature>
<organism evidence="8 9">
    <name type="scientific">Parashewanella spongiae</name>
    <dbReference type="NCBI Taxonomy" id="342950"/>
    <lineage>
        <taxon>Bacteria</taxon>
        <taxon>Pseudomonadati</taxon>
        <taxon>Pseudomonadota</taxon>
        <taxon>Gammaproteobacteria</taxon>
        <taxon>Alteromonadales</taxon>
        <taxon>Shewanellaceae</taxon>
        <taxon>Parashewanella</taxon>
    </lineage>
</organism>
<evidence type="ECO:0000256" key="6">
    <source>
        <dbReference type="SAM" id="Phobius"/>
    </source>
</evidence>
<dbReference type="GO" id="GO:0006643">
    <property type="term" value="P:membrane lipid metabolic process"/>
    <property type="evidence" value="ECO:0007669"/>
    <property type="project" value="TreeGrafter"/>
</dbReference>
<evidence type="ECO:0000313" key="9">
    <source>
        <dbReference type="Proteomes" id="UP000273022"/>
    </source>
</evidence>
<dbReference type="AlphaFoldDB" id="A0A3A6U2T5"/>
<dbReference type="InterPro" id="IPR006694">
    <property type="entry name" value="Fatty_acid_hydroxylase"/>
</dbReference>
<evidence type="ECO:0000256" key="4">
    <source>
        <dbReference type="ARBA" id="ARBA00023002"/>
    </source>
</evidence>
<evidence type="ECO:0000256" key="5">
    <source>
        <dbReference type="ARBA" id="ARBA00023136"/>
    </source>
</evidence>
<evidence type="ECO:0000313" key="8">
    <source>
        <dbReference type="EMBL" id="RJY18353.1"/>
    </source>
</evidence>
<feature type="transmembrane region" description="Helical" evidence="6">
    <location>
        <begin position="171"/>
        <end position="195"/>
    </location>
</feature>
<dbReference type="GO" id="GO:0005506">
    <property type="term" value="F:iron ion binding"/>
    <property type="evidence" value="ECO:0007669"/>
    <property type="project" value="InterPro"/>
</dbReference>
<sequence length="289" mass="33135">MLSERLITVIGITISLNGNIGSRMSNYFSSIINEQITYLTLLTYSVAVAAICIEKLRPALTHPIQLQPLQNRTRRVVTNITMHILNIGILPLFSNAVLLFAAEQKCELLPNYPMTQVLLAILSLDLASYAYHIMVHKFRLLWSFHRVHHIDEFLDVSSAFRFHFMENGLSVIIRYGILVALFGLSPIGITVYLLLESIVLIFQHSNIRLSASAEKIIEFVFITPRLHRIHHHHELPYTDSNFGTIFTIWDRIFGTMNRGLSSKEVTIGLKDIEEQPIHRLFFLNVNRKS</sequence>
<dbReference type="GO" id="GO:0016020">
    <property type="term" value="C:membrane"/>
    <property type="evidence" value="ECO:0007669"/>
    <property type="project" value="GOC"/>
</dbReference>
<keyword evidence="3 6" id="KW-1133">Transmembrane helix</keyword>
<dbReference type="OrthoDB" id="9770329at2"/>
<reference evidence="8 9" key="1">
    <citation type="submission" date="2018-09" db="EMBL/GenBank/DDBJ databases">
        <title>Phylogeny of the Shewanellaceae, and recommendation for two new genera, Pseudoshewanella and Parashewanella.</title>
        <authorList>
            <person name="Wang G."/>
        </authorList>
    </citation>
    <scope>NUCLEOTIDE SEQUENCE [LARGE SCALE GENOMIC DNA]</scope>
    <source>
        <strain evidence="8 9">KCTC 22492</strain>
    </source>
</reference>
<protein>
    <submittedName>
        <fullName evidence="8">Sterol desaturase family protein</fullName>
    </submittedName>
</protein>
<evidence type="ECO:0000256" key="3">
    <source>
        <dbReference type="ARBA" id="ARBA00022989"/>
    </source>
</evidence>
<name>A0A3A6U2T5_9GAMM</name>
<dbReference type="GO" id="GO:0012505">
    <property type="term" value="C:endomembrane system"/>
    <property type="evidence" value="ECO:0007669"/>
    <property type="project" value="UniProtKB-SubCell"/>
</dbReference>
<comment type="subcellular location">
    <subcellularLocation>
        <location evidence="1">Endomembrane system</location>
        <topology evidence="1">Multi-pass membrane protein</topology>
    </subcellularLocation>
</comment>
<accession>A0A3A6U2T5</accession>
<keyword evidence="4" id="KW-0560">Oxidoreductase</keyword>
<dbReference type="Pfam" id="PF04116">
    <property type="entry name" value="FA_hydroxylase"/>
    <property type="match status" value="1"/>
</dbReference>
<dbReference type="EMBL" id="QYYH01000024">
    <property type="protein sequence ID" value="RJY18353.1"/>
    <property type="molecule type" value="Genomic_DNA"/>
</dbReference>
<feature type="domain" description="Fatty acid hydroxylase" evidence="7">
    <location>
        <begin position="117"/>
        <end position="255"/>
    </location>
</feature>
<comment type="caution">
    <text evidence="8">The sequence shown here is derived from an EMBL/GenBank/DDBJ whole genome shotgun (WGS) entry which is preliminary data.</text>
</comment>